<proteinExistence type="inferred from homology"/>
<dbReference type="GO" id="GO:0016616">
    <property type="term" value="F:oxidoreductase activity, acting on the CH-OH group of donors, NAD or NADP as acceptor"/>
    <property type="evidence" value="ECO:0007669"/>
    <property type="project" value="TreeGrafter"/>
</dbReference>
<gene>
    <name evidence="7" type="ORF">HRI_005200500</name>
</gene>
<dbReference type="Proteomes" id="UP001165190">
    <property type="component" value="Unassembled WGS sequence"/>
</dbReference>
<keyword evidence="8" id="KW-1185">Reference proteome</keyword>
<dbReference type="AlphaFoldDB" id="A0A9W7JLD1"/>
<dbReference type="InterPro" id="IPR050425">
    <property type="entry name" value="NAD(P)_dehydrat-like"/>
</dbReference>
<keyword evidence="2" id="KW-0521">NADP</keyword>
<dbReference type="Pfam" id="PF01370">
    <property type="entry name" value="Epimerase"/>
    <property type="match status" value="1"/>
</dbReference>
<organism evidence="7 8">
    <name type="scientific">Hibiscus trionum</name>
    <name type="common">Flower of an hour</name>
    <dbReference type="NCBI Taxonomy" id="183268"/>
    <lineage>
        <taxon>Eukaryota</taxon>
        <taxon>Viridiplantae</taxon>
        <taxon>Streptophyta</taxon>
        <taxon>Embryophyta</taxon>
        <taxon>Tracheophyta</taxon>
        <taxon>Spermatophyta</taxon>
        <taxon>Magnoliopsida</taxon>
        <taxon>eudicotyledons</taxon>
        <taxon>Gunneridae</taxon>
        <taxon>Pentapetalae</taxon>
        <taxon>rosids</taxon>
        <taxon>malvids</taxon>
        <taxon>Malvales</taxon>
        <taxon>Malvaceae</taxon>
        <taxon>Malvoideae</taxon>
        <taxon>Hibiscus</taxon>
    </lineage>
</organism>
<dbReference type="Gene3D" id="3.40.50.720">
    <property type="entry name" value="NAD(P)-binding Rossmann-like Domain"/>
    <property type="match status" value="1"/>
</dbReference>
<dbReference type="InterPro" id="IPR036291">
    <property type="entry name" value="NAD(P)-bd_dom_sf"/>
</dbReference>
<protein>
    <submittedName>
        <fullName evidence="7">BANYULS</fullName>
    </submittedName>
</protein>
<sequence>MASQIVGTKTACVVGGTGFVASLLVKLLLEKGYAVNTTVRDPDNQKKIPHLVTLQKLGDLKIFQADLTDEGSFDAPVAGCDLVFQVATPVNFASQDPENDMIKPAIQGVLNVLKASARAKTVKRVVLTSSAAAVSINTLNGKDVVLTEKDWTDTEFLSSAKPPTWGYPASKTLAEKAAWKFAEENNIHLITVIPSLMTGPSLTPDVPNSIGLATALISGNDFLINALKGMQMLSGSISITHVEDVCRAHVFLAEKESASGRYICCAVNSSVPELAKFLNKRYPEFKVPTDFGDFPSKAKLIISSEKLINEGFSFKFGIEEIFDQSVEYLKDKGLLLLH</sequence>
<dbReference type="GO" id="GO:0033729">
    <property type="term" value="F:anthocyanidin reductase activity"/>
    <property type="evidence" value="ECO:0007669"/>
    <property type="project" value="TreeGrafter"/>
</dbReference>
<keyword evidence="4" id="KW-0284">Flavonoid biosynthesis</keyword>
<evidence type="ECO:0000259" key="6">
    <source>
        <dbReference type="Pfam" id="PF01370"/>
    </source>
</evidence>
<feature type="domain" description="NAD-dependent epimerase/dehydratase" evidence="6">
    <location>
        <begin position="12"/>
        <end position="258"/>
    </location>
</feature>
<accession>A0A9W7JLD1</accession>
<evidence type="ECO:0000256" key="3">
    <source>
        <dbReference type="ARBA" id="ARBA00023002"/>
    </source>
</evidence>
<dbReference type="GO" id="GO:0009813">
    <property type="term" value="P:flavonoid biosynthetic process"/>
    <property type="evidence" value="ECO:0007669"/>
    <property type="project" value="UniProtKB-KW"/>
</dbReference>
<dbReference type="InterPro" id="IPR001509">
    <property type="entry name" value="Epimerase_deHydtase"/>
</dbReference>
<evidence type="ECO:0000256" key="1">
    <source>
        <dbReference type="ARBA" id="ARBA00004966"/>
    </source>
</evidence>
<evidence type="ECO:0000313" key="7">
    <source>
        <dbReference type="EMBL" id="GMJ15313.1"/>
    </source>
</evidence>
<comment type="similarity">
    <text evidence="5">Belongs to the NAD(P)-dependent epimerase/dehydratase family. Dihydroflavonol-4-reductase subfamily.</text>
</comment>
<comment type="pathway">
    <text evidence="1">Secondary metabolite biosynthesis; flavonoid biosynthesis.</text>
</comment>
<keyword evidence="3" id="KW-0560">Oxidoreductase</keyword>
<dbReference type="CDD" id="cd05193">
    <property type="entry name" value="AR_like_SDR_e"/>
    <property type="match status" value="1"/>
</dbReference>
<dbReference type="PANTHER" id="PTHR10366">
    <property type="entry name" value="NAD DEPENDENT EPIMERASE/DEHYDRATASE"/>
    <property type="match status" value="1"/>
</dbReference>
<comment type="caution">
    <text evidence="7">The sequence shown here is derived from an EMBL/GenBank/DDBJ whole genome shotgun (WGS) entry which is preliminary data.</text>
</comment>
<reference evidence="7" key="1">
    <citation type="submission" date="2023-05" db="EMBL/GenBank/DDBJ databases">
        <title>Genome and transcriptome analyses reveal genes involved in the formation of fine ridges on petal epidermal cells in Hibiscus trionum.</title>
        <authorList>
            <person name="Koshimizu S."/>
            <person name="Masuda S."/>
            <person name="Ishii T."/>
            <person name="Shirasu K."/>
            <person name="Hoshino A."/>
            <person name="Arita M."/>
        </authorList>
    </citation>
    <scope>NUCLEOTIDE SEQUENCE</scope>
    <source>
        <strain evidence="7">Hamamatsu line</strain>
    </source>
</reference>
<dbReference type="OrthoDB" id="2735536at2759"/>
<evidence type="ECO:0000256" key="2">
    <source>
        <dbReference type="ARBA" id="ARBA00022857"/>
    </source>
</evidence>
<dbReference type="SUPFAM" id="SSF51735">
    <property type="entry name" value="NAD(P)-binding Rossmann-fold domains"/>
    <property type="match status" value="1"/>
</dbReference>
<evidence type="ECO:0000313" key="8">
    <source>
        <dbReference type="Proteomes" id="UP001165190"/>
    </source>
</evidence>
<dbReference type="FunFam" id="3.40.50.720:FF:000085">
    <property type="entry name" value="Dihydroflavonol reductase"/>
    <property type="match status" value="1"/>
</dbReference>
<name>A0A9W7JLD1_HIBTR</name>
<dbReference type="EMBL" id="BSYR01000077">
    <property type="protein sequence ID" value="GMJ15313.1"/>
    <property type="molecule type" value="Genomic_DNA"/>
</dbReference>
<dbReference type="PANTHER" id="PTHR10366:SF288">
    <property type="entry name" value="ANTHOCYANIDIN REDUCTASE"/>
    <property type="match status" value="1"/>
</dbReference>
<evidence type="ECO:0000256" key="4">
    <source>
        <dbReference type="ARBA" id="ARBA00023241"/>
    </source>
</evidence>
<evidence type="ECO:0000256" key="5">
    <source>
        <dbReference type="ARBA" id="ARBA00023445"/>
    </source>
</evidence>